<feature type="region of interest" description="Disordered" evidence="2">
    <location>
        <begin position="1"/>
        <end position="24"/>
    </location>
</feature>
<evidence type="ECO:0000313" key="3">
    <source>
        <dbReference type="EMBL" id="EQC35761.1"/>
    </source>
</evidence>
<feature type="coiled-coil region" evidence="1">
    <location>
        <begin position="30"/>
        <end position="57"/>
    </location>
</feature>
<protein>
    <recommendedName>
        <fullName evidence="5">START domain-containing protein</fullName>
    </recommendedName>
</protein>
<dbReference type="GeneID" id="19947247"/>
<dbReference type="SUPFAM" id="SSF111469">
    <property type="entry name" value="Geminin coiled-coil domain"/>
    <property type="match status" value="1"/>
</dbReference>
<dbReference type="VEuPathDB" id="FungiDB:SDRG_06520"/>
<dbReference type="OrthoDB" id="10300079at2759"/>
<dbReference type="Proteomes" id="UP000030762">
    <property type="component" value="Unassembled WGS sequence"/>
</dbReference>
<evidence type="ECO:0000256" key="1">
    <source>
        <dbReference type="SAM" id="Coils"/>
    </source>
</evidence>
<sequence>MDALLSTPEYDDDASTQVAPPKRSPYQRYMDRQHAEAASLKRQVTELRGQLRALHAARELADAAHPATSEWARLAKSERKRLCESMTENRRLKVAVKEYTEHAQALSLLIEKTPRPLAVAMDPNDSWKHLRLGADPLLRYSGYHAMADRERQHLRSAFLEAGLVEARAVPHSFETRVFHQTLEIQARVCARLPRRLDTPMDFEIMTRVIWDIMSGAVLVASPTGFREVLTTVDDSTTYITTKRHYTLGTSVRNVIVKRYNEANRFVLVWRSVEDDELFPFEAGKDIAREVGWMLLEPCESGFLFKVFTKLQPFTSGHDCSPDEIRTYMQDLHGASQNELRMFLLEADKQFGAHQRAAFAKTKPEARAAYG</sequence>
<gene>
    <name evidence="3" type="ORF">SDRG_06520</name>
</gene>
<organism evidence="3 4">
    <name type="scientific">Saprolegnia diclina (strain VS20)</name>
    <dbReference type="NCBI Taxonomy" id="1156394"/>
    <lineage>
        <taxon>Eukaryota</taxon>
        <taxon>Sar</taxon>
        <taxon>Stramenopiles</taxon>
        <taxon>Oomycota</taxon>
        <taxon>Saprolegniomycetes</taxon>
        <taxon>Saprolegniales</taxon>
        <taxon>Saprolegniaceae</taxon>
        <taxon>Saprolegnia</taxon>
    </lineage>
</organism>
<dbReference type="RefSeq" id="XP_008610523.1">
    <property type="nucleotide sequence ID" value="XM_008612301.1"/>
</dbReference>
<dbReference type="AlphaFoldDB" id="T0QM16"/>
<keyword evidence="1" id="KW-0175">Coiled coil</keyword>
<proteinExistence type="predicted"/>
<evidence type="ECO:0000256" key="2">
    <source>
        <dbReference type="SAM" id="MobiDB-lite"/>
    </source>
</evidence>
<dbReference type="EMBL" id="JH767149">
    <property type="protein sequence ID" value="EQC35761.1"/>
    <property type="molecule type" value="Genomic_DNA"/>
</dbReference>
<accession>T0QM16</accession>
<evidence type="ECO:0008006" key="5">
    <source>
        <dbReference type="Google" id="ProtNLM"/>
    </source>
</evidence>
<dbReference type="InParanoid" id="T0QM16"/>
<evidence type="ECO:0000313" key="4">
    <source>
        <dbReference type="Proteomes" id="UP000030762"/>
    </source>
</evidence>
<dbReference type="OMA" id="ATSEWAR"/>
<reference evidence="3 4" key="1">
    <citation type="submission" date="2012-04" db="EMBL/GenBank/DDBJ databases">
        <title>The Genome Sequence of Saprolegnia declina VS20.</title>
        <authorList>
            <consortium name="The Broad Institute Genome Sequencing Platform"/>
            <person name="Russ C."/>
            <person name="Nusbaum C."/>
            <person name="Tyler B."/>
            <person name="van West P."/>
            <person name="Dieguez-Uribeondo J."/>
            <person name="de Bruijn I."/>
            <person name="Tripathy S."/>
            <person name="Jiang R."/>
            <person name="Young S.K."/>
            <person name="Zeng Q."/>
            <person name="Gargeya S."/>
            <person name="Fitzgerald M."/>
            <person name="Haas B."/>
            <person name="Abouelleil A."/>
            <person name="Alvarado L."/>
            <person name="Arachchi H.M."/>
            <person name="Berlin A."/>
            <person name="Chapman S.B."/>
            <person name="Goldberg J."/>
            <person name="Griggs A."/>
            <person name="Gujja S."/>
            <person name="Hansen M."/>
            <person name="Howarth C."/>
            <person name="Imamovic A."/>
            <person name="Larimer J."/>
            <person name="McCowen C."/>
            <person name="Montmayeur A."/>
            <person name="Murphy C."/>
            <person name="Neiman D."/>
            <person name="Pearson M."/>
            <person name="Priest M."/>
            <person name="Roberts A."/>
            <person name="Saif S."/>
            <person name="Shea T."/>
            <person name="Sisk P."/>
            <person name="Sykes S."/>
            <person name="Wortman J."/>
            <person name="Nusbaum C."/>
            <person name="Birren B."/>
        </authorList>
    </citation>
    <scope>NUCLEOTIDE SEQUENCE [LARGE SCALE GENOMIC DNA]</scope>
    <source>
        <strain evidence="3 4">VS20</strain>
    </source>
</reference>
<keyword evidence="4" id="KW-1185">Reference proteome</keyword>
<name>T0QM16_SAPDV</name>